<keyword evidence="2" id="KW-1185">Reference proteome</keyword>
<dbReference type="PANTHER" id="PTHR31953">
    <property type="entry name" value="BETA-FRUCTOFURANOSIDASE, INSOLUBLE ISOENZYME CWINV1-RELATED"/>
    <property type="match status" value="1"/>
</dbReference>
<dbReference type="Gene3D" id="2.60.120.560">
    <property type="entry name" value="Exo-inulinase, domain 1"/>
    <property type="match status" value="1"/>
</dbReference>
<dbReference type="OrthoDB" id="2021158at2759"/>
<dbReference type="AlphaFoldDB" id="A0A2U1PM72"/>
<dbReference type="Proteomes" id="UP000245207">
    <property type="component" value="Unassembled WGS sequence"/>
</dbReference>
<sequence length="357" mass="39779">MAYSVIFSGLWGRLVELMEYSDTNTQISSGSVSDMIIGLPIDLAAENRKRKCGCIVVVHVCRLPLNVANAYIRSPRKEVNKLLPGQSQVKILGKAKIFHVFLEVKGGEPKTTYVCTALCLPIQPLIVSAVHTGMMEIVAALIIWMKELHMQTSLNQNILSKQHAFEPTTYHTVSETQPPVSAKEEVLTNGASDQRVIPSYTKPIEDFSDDGDNWIHYNSEELNGYEGPHVPIGEDDNNGRWLGIQRHLLQMERQREHIINMLQVSYGDKKLEDGSIQEIESITASQDGCENFVKLTNKEEVEELDHSVVDPQLICSAKDSSTKGKFGPFGLLALASSNLTEQTAIFFRIYKSSDTLS</sequence>
<evidence type="ECO:0000313" key="1">
    <source>
        <dbReference type="EMBL" id="PWA86858.1"/>
    </source>
</evidence>
<dbReference type="STRING" id="35608.A0A2U1PM72"/>
<name>A0A2U1PM72_ARTAN</name>
<dbReference type="InterPro" id="IPR050551">
    <property type="entry name" value="Fructan_Metab_Enzymes"/>
</dbReference>
<organism evidence="1 2">
    <name type="scientific">Artemisia annua</name>
    <name type="common">Sweet wormwood</name>
    <dbReference type="NCBI Taxonomy" id="35608"/>
    <lineage>
        <taxon>Eukaryota</taxon>
        <taxon>Viridiplantae</taxon>
        <taxon>Streptophyta</taxon>
        <taxon>Embryophyta</taxon>
        <taxon>Tracheophyta</taxon>
        <taxon>Spermatophyta</taxon>
        <taxon>Magnoliopsida</taxon>
        <taxon>eudicotyledons</taxon>
        <taxon>Gunneridae</taxon>
        <taxon>Pentapetalae</taxon>
        <taxon>asterids</taxon>
        <taxon>campanulids</taxon>
        <taxon>Asterales</taxon>
        <taxon>Asteraceae</taxon>
        <taxon>Asteroideae</taxon>
        <taxon>Anthemideae</taxon>
        <taxon>Artemisiinae</taxon>
        <taxon>Artemisia</taxon>
    </lineage>
</organism>
<protein>
    <submittedName>
        <fullName evidence="1">Cell wall invertase CWI1</fullName>
    </submittedName>
</protein>
<dbReference type="EMBL" id="PKPP01000974">
    <property type="protein sequence ID" value="PWA86858.1"/>
    <property type="molecule type" value="Genomic_DNA"/>
</dbReference>
<reference evidence="1 2" key="1">
    <citation type="journal article" date="2018" name="Mol. Plant">
        <title>The genome of Artemisia annua provides insight into the evolution of Asteraceae family and artemisinin biosynthesis.</title>
        <authorList>
            <person name="Shen Q."/>
            <person name="Zhang L."/>
            <person name="Liao Z."/>
            <person name="Wang S."/>
            <person name="Yan T."/>
            <person name="Shi P."/>
            <person name="Liu M."/>
            <person name="Fu X."/>
            <person name="Pan Q."/>
            <person name="Wang Y."/>
            <person name="Lv Z."/>
            <person name="Lu X."/>
            <person name="Zhang F."/>
            <person name="Jiang W."/>
            <person name="Ma Y."/>
            <person name="Chen M."/>
            <person name="Hao X."/>
            <person name="Li L."/>
            <person name="Tang Y."/>
            <person name="Lv G."/>
            <person name="Zhou Y."/>
            <person name="Sun X."/>
            <person name="Brodelius P.E."/>
            <person name="Rose J.K.C."/>
            <person name="Tang K."/>
        </authorList>
    </citation>
    <scope>NUCLEOTIDE SEQUENCE [LARGE SCALE GENOMIC DNA]</scope>
    <source>
        <strain evidence="2">cv. Huhao1</strain>
        <tissue evidence="1">Leaf</tissue>
    </source>
</reference>
<accession>A0A2U1PM72</accession>
<evidence type="ECO:0000313" key="2">
    <source>
        <dbReference type="Proteomes" id="UP000245207"/>
    </source>
</evidence>
<gene>
    <name evidence="1" type="ORF">CTI12_AA119200</name>
</gene>
<comment type="caution">
    <text evidence="1">The sequence shown here is derived from an EMBL/GenBank/DDBJ whole genome shotgun (WGS) entry which is preliminary data.</text>
</comment>
<proteinExistence type="predicted"/>